<accession>A0A0U3HQL0</accession>
<gene>
    <name evidence="1" type="ORF">AT705_11825</name>
</gene>
<evidence type="ECO:0000313" key="1">
    <source>
        <dbReference type="EMBL" id="ALU43577.1"/>
    </source>
</evidence>
<dbReference type="Proteomes" id="UP000069015">
    <property type="component" value="Chromosome 1"/>
</dbReference>
<organism evidence="1 2">
    <name type="scientific">Pseudoalteromonas rubra</name>
    <dbReference type="NCBI Taxonomy" id="43658"/>
    <lineage>
        <taxon>Bacteria</taxon>
        <taxon>Pseudomonadati</taxon>
        <taxon>Pseudomonadota</taxon>
        <taxon>Gammaproteobacteria</taxon>
        <taxon>Alteromonadales</taxon>
        <taxon>Pseudoalteromonadaceae</taxon>
        <taxon>Pseudoalteromonas</taxon>
    </lineage>
</organism>
<reference evidence="1 2" key="1">
    <citation type="submission" date="2015-12" db="EMBL/GenBank/DDBJ databases">
        <title>Complete genome sequence of Pseudoalteromonas rubra SCSIO 6842, harboring a conjugative plasmid.</title>
        <authorList>
            <person name="Li B."/>
            <person name="Wang X."/>
        </authorList>
    </citation>
    <scope>NUCLEOTIDE SEQUENCE [LARGE SCALE GENOMIC DNA]</scope>
    <source>
        <strain evidence="1 2">SCSIO 6842</strain>
    </source>
</reference>
<protein>
    <recommendedName>
        <fullName evidence="3">NurA domain-containing protein</fullName>
    </recommendedName>
</protein>
<evidence type="ECO:0008006" key="3">
    <source>
        <dbReference type="Google" id="ProtNLM"/>
    </source>
</evidence>
<dbReference type="AlphaFoldDB" id="A0A0U3HQL0"/>
<dbReference type="KEGG" id="prr:AT705_11825"/>
<dbReference type="RefSeq" id="WP_058796743.1">
    <property type="nucleotide sequence ID" value="NZ_CP013611.1"/>
</dbReference>
<sequence>MPYSKEFAGKGGHIDLVKNPDVQNFLNECECLTQPSAEEAKKITEDYVLWEGEGGKLPDYVVASDASPHKEAISGLFPSTQIGYVKNSMIIIEVSEFDNLKPINSNFVDPFKVAELHRSGDPISFTLPGCNVRYKGAETVKDGFRMAVYEQLSDMRTSFTNDKNFNVVGTLLAIDNGEVELERCPACGSQEEFKFKKNEEVQRCAVCEKDAYITDVMRIHEQISDLGDNGSAITRFMNVVEHLIIASFIRMVGYRDPSLLSRMAFIIDGPLAIFGQPAKVHTRLLRLYAKVRKHLVEKGYQPPLIIGIQKTGPAVEHAKALSPYIPIGAFKVIDDEYRHKYIAARSEASTNFGHETYYGQDFIFKTRNGKVFVFGLVYPFSKKMPSIAEDEEALSNSKVRFSREKVEIDLYRPQLTQAMNLITHFELELYENAIVPIALAHRHASISLVPGGKVLDILSKKGMNL</sequence>
<dbReference type="EMBL" id="CP013611">
    <property type="protein sequence ID" value="ALU43577.1"/>
    <property type="molecule type" value="Genomic_DNA"/>
</dbReference>
<name>A0A0U3HQL0_9GAMM</name>
<evidence type="ECO:0000313" key="2">
    <source>
        <dbReference type="Proteomes" id="UP000069015"/>
    </source>
</evidence>
<proteinExistence type="predicted"/>